<evidence type="ECO:0000256" key="9">
    <source>
        <dbReference type="PROSITE-ProRule" id="PRU00261"/>
    </source>
</evidence>
<keyword evidence="8" id="KW-0170">Cobalt</keyword>
<dbReference type="Proteomes" id="UP001150904">
    <property type="component" value="Unassembled WGS sequence"/>
</dbReference>
<dbReference type="GO" id="GO:0016810">
    <property type="term" value="F:hydrolase activity, acting on carbon-nitrogen (but not peptide) bonds"/>
    <property type="evidence" value="ECO:0007669"/>
    <property type="project" value="InterPro"/>
</dbReference>
<evidence type="ECO:0000259" key="13">
    <source>
        <dbReference type="PROSITE" id="PS51677"/>
    </source>
</evidence>
<comment type="caution">
    <text evidence="9">Lacks conserved residue(s) required for the propagation of feature annotation.</text>
</comment>
<name>A0A9W9JE42_9EURO</name>
<dbReference type="Gene3D" id="3.20.20.370">
    <property type="entry name" value="Glycoside hydrolase/deacetylase"/>
    <property type="match status" value="1"/>
</dbReference>
<evidence type="ECO:0000256" key="6">
    <source>
        <dbReference type="ARBA" id="ARBA00023026"/>
    </source>
</evidence>
<dbReference type="PANTHER" id="PTHR46471">
    <property type="entry name" value="CHITIN DEACETYLASE"/>
    <property type="match status" value="1"/>
</dbReference>
<dbReference type="SUPFAM" id="SSF57016">
    <property type="entry name" value="Plant lectins/antimicrobial peptides"/>
    <property type="match status" value="2"/>
</dbReference>
<evidence type="ECO:0000256" key="5">
    <source>
        <dbReference type="ARBA" id="ARBA00022801"/>
    </source>
</evidence>
<dbReference type="InterPro" id="IPR002509">
    <property type="entry name" value="NODB_dom"/>
</dbReference>
<dbReference type="PANTHER" id="PTHR46471:SF4">
    <property type="entry name" value="CHITIN DEACETYLASE"/>
    <property type="match status" value="1"/>
</dbReference>
<dbReference type="InterPro" id="IPR001002">
    <property type="entry name" value="Chitin-bd_1"/>
</dbReference>
<dbReference type="PROSITE" id="PS50941">
    <property type="entry name" value="CHIT_BIND_I_2"/>
    <property type="match status" value="1"/>
</dbReference>
<evidence type="ECO:0000313" key="15">
    <source>
        <dbReference type="Proteomes" id="UP001150904"/>
    </source>
</evidence>
<feature type="disulfide bond" evidence="9">
    <location>
        <begin position="100"/>
        <end position="114"/>
    </location>
</feature>
<reference evidence="14" key="1">
    <citation type="submission" date="2022-12" db="EMBL/GenBank/DDBJ databases">
        <authorList>
            <person name="Petersen C."/>
        </authorList>
    </citation>
    <scope>NUCLEOTIDE SEQUENCE</scope>
    <source>
        <strain evidence="14">IBT 15544</strain>
    </source>
</reference>
<feature type="domain" description="Chitin-binding type-1" evidence="12">
    <location>
        <begin position="85"/>
        <end position="128"/>
    </location>
</feature>
<feature type="domain" description="NodB homology" evidence="13">
    <location>
        <begin position="162"/>
        <end position="359"/>
    </location>
</feature>
<evidence type="ECO:0000256" key="3">
    <source>
        <dbReference type="ARBA" id="ARBA00022723"/>
    </source>
</evidence>
<dbReference type="CDD" id="cd10951">
    <property type="entry name" value="CE4_ClCDA_like"/>
    <property type="match status" value="1"/>
</dbReference>
<feature type="disulfide bond" evidence="9">
    <location>
        <begin position="95"/>
        <end position="107"/>
    </location>
</feature>
<evidence type="ECO:0000256" key="4">
    <source>
        <dbReference type="ARBA" id="ARBA00022729"/>
    </source>
</evidence>
<keyword evidence="4 11" id="KW-0732">Signal</keyword>
<keyword evidence="3" id="KW-0479">Metal-binding</keyword>
<keyword evidence="5 14" id="KW-0378">Hydrolase</keyword>
<reference evidence="14" key="2">
    <citation type="journal article" date="2023" name="IMA Fungus">
        <title>Comparative genomic study of the Penicillium genus elucidates a diverse pangenome and 15 lateral gene transfer events.</title>
        <authorList>
            <person name="Petersen C."/>
            <person name="Sorensen T."/>
            <person name="Nielsen M.R."/>
            <person name="Sondergaard T.E."/>
            <person name="Sorensen J.L."/>
            <person name="Fitzpatrick D.A."/>
            <person name="Frisvad J.C."/>
            <person name="Nielsen K.L."/>
        </authorList>
    </citation>
    <scope>NUCLEOTIDE SEQUENCE</scope>
    <source>
        <strain evidence="14">IBT 15544</strain>
    </source>
</reference>
<evidence type="ECO:0000259" key="12">
    <source>
        <dbReference type="PROSITE" id="PS50941"/>
    </source>
</evidence>
<dbReference type="InterPro" id="IPR011330">
    <property type="entry name" value="Glyco_hydro/deAcase_b/a-brl"/>
</dbReference>
<feature type="compositionally biased region" description="Basic residues" evidence="10">
    <location>
        <begin position="380"/>
        <end position="395"/>
    </location>
</feature>
<organism evidence="14 15">
    <name type="scientific">Penicillium cinerascens</name>
    <dbReference type="NCBI Taxonomy" id="70096"/>
    <lineage>
        <taxon>Eukaryota</taxon>
        <taxon>Fungi</taxon>
        <taxon>Dikarya</taxon>
        <taxon>Ascomycota</taxon>
        <taxon>Pezizomycotina</taxon>
        <taxon>Eurotiomycetes</taxon>
        <taxon>Eurotiomycetidae</taxon>
        <taxon>Eurotiales</taxon>
        <taxon>Aspergillaceae</taxon>
        <taxon>Penicillium</taxon>
    </lineage>
</organism>
<dbReference type="RefSeq" id="XP_058305177.1">
    <property type="nucleotide sequence ID" value="XM_058455189.1"/>
</dbReference>
<dbReference type="GO" id="GO:0005975">
    <property type="term" value="P:carbohydrate metabolic process"/>
    <property type="evidence" value="ECO:0007669"/>
    <property type="project" value="InterPro"/>
</dbReference>
<dbReference type="AlphaFoldDB" id="A0A9W9JE42"/>
<feature type="chain" id="PRO_5040984978" evidence="11">
    <location>
        <begin position="19"/>
        <end position="496"/>
    </location>
</feature>
<dbReference type="GO" id="GO:0046872">
    <property type="term" value="F:metal ion binding"/>
    <property type="evidence" value="ECO:0007669"/>
    <property type="project" value="UniProtKB-KW"/>
</dbReference>
<keyword evidence="2 9" id="KW-0147">Chitin-binding</keyword>
<keyword evidence="15" id="KW-1185">Reference proteome</keyword>
<dbReference type="GO" id="GO:0008061">
    <property type="term" value="F:chitin binding"/>
    <property type="evidence" value="ECO:0007669"/>
    <property type="project" value="UniProtKB-UniRule"/>
</dbReference>
<gene>
    <name evidence="14" type="ORF">N7498_008127</name>
</gene>
<proteinExistence type="predicted"/>
<dbReference type="EMBL" id="JAPQKR010000015">
    <property type="protein sequence ID" value="KAJ5194689.1"/>
    <property type="molecule type" value="Genomic_DNA"/>
</dbReference>
<feature type="region of interest" description="Disordered" evidence="10">
    <location>
        <begin position="377"/>
        <end position="397"/>
    </location>
</feature>
<evidence type="ECO:0000256" key="2">
    <source>
        <dbReference type="ARBA" id="ARBA00022669"/>
    </source>
</evidence>
<evidence type="ECO:0000256" key="1">
    <source>
        <dbReference type="ARBA" id="ARBA00001941"/>
    </source>
</evidence>
<comment type="caution">
    <text evidence="14">The sequence shown here is derived from an EMBL/GenBank/DDBJ whole genome shotgun (WGS) entry which is preliminary data.</text>
</comment>
<comment type="cofactor">
    <cofactor evidence="1">
        <name>Co(2+)</name>
        <dbReference type="ChEBI" id="CHEBI:48828"/>
    </cofactor>
</comment>
<evidence type="ECO:0000313" key="14">
    <source>
        <dbReference type="EMBL" id="KAJ5194689.1"/>
    </source>
</evidence>
<accession>A0A9W9JE42</accession>
<evidence type="ECO:0000256" key="11">
    <source>
        <dbReference type="SAM" id="SignalP"/>
    </source>
</evidence>
<dbReference type="OrthoDB" id="407355at2759"/>
<dbReference type="Pfam" id="PF01522">
    <property type="entry name" value="Polysacc_deac_1"/>
    <property type="match status" value="1"/>
</dbReference>
<evidence type="ECO:0000256" key="8">
    <source>
        <dbReference type="ARBA" id="ARBA00023285"/>
    </source>
</evidence>
<keyword evidence="7" id="KW-0119">Carbohydrate metabolism</keyword>
<protein>
    <submittedName>
        <fullName evidence="14">Glycoside hydrolase/deacetylase beta/alpha-barrel</fullName>
    </submittedName>
</protein>
<dbReference type="GeneID" id="83182490"/>
<keyword evidence="6" id="KW-0843">Virulence</keyword>
<dbReference type="InterPro" id="IPR036861">
    <property type="entry name" value="Endochitinase-like_sf"/>
</dbReference>
<feature type="signal peptide" evidence="11">
    <location>
        <begin position="1"/>
        <end position="18"/>
    </location>
</feature>
<dbReference type="PROSITE" id="PS51677">
    <property type="entry name" value="NODB"/>
    <property type="match status" value="1"/>
</dbReference>
<sequence length="496" mass="54422">MRLDRFLPLVLLIGITHCFFFEVVNPSPAGIALEQPEASTWPVQPESAPQGQSEAVSTIEESATAVLEAQIENIQARHDVTQNLDYKCGPKWGKCPMGTCCSSSGYCGTSKLHCRSPDCLIDFGTCDAHRVPKGPPTSEILRPHIGQVPYGPQEIRSCTVPGTVALTFDDGPTRYTGELLDLLDKYEAPATFFITGVNNGKGQIDDLSLPWAPLIERMLLSGHQIASHTWSHEDLSKISPTQRREQMEKNEGALRNIIGSFPTYMRPPYSSCLADSGCREAMGDMGYHIILYDIDTDDWKNDNPSLIQRSKDLFDHALSSGNPATKSWIVIGHDAHEQTVHNLTEHMLRTISRLGYRPVTIGDCLQDPRDNWYRIDNRWPGHKNKKNTPNKKGPKKVVPQQVSVDGTCGANYTCLGSRFGLCCSSVHLCGNSTLHCGVGCLRDSGYCTVEAPSNGDAWDPKSPGRSGKSEGESEFRTVGTAAATSLFLALVVAVWM</sequence>
<dbReference type="SUPFAM" id="SSF88713">
    <property type="entry name" value="Glycoside hydrolase/deacetylase"/>
    <property type="match status" value="1"/>
</dbReference>
<dbReference type="CDD" id="cd11618">
    <property type="entry name" value="ChtBD1_1"/>
    <property type="match status" value="1"/>
</dbReference>
<evidence type="ECO:0000256" key="10">
    <source>
        <dbReference type="SAM" id="MobiDB-lite"/>
    </source>
</evidence>
<keyword evidence="9" id="KW-1015">Disulfide bond</keyword>
<dbReference type="Gene3D" id="3.30.60.10">
    <property type="entry name" value="Endochitinase-like"/>
    <property type="match status" value="1"/>
</dbReference>
<evidence type="ECO:0000256" key="7">
    <source>
        <dbReference type="ARBA" id="ARBA00023277"/>
    </source>
</evidence>